<name>A0A1H2M3S8_9ACTN</name>
<dbReference type="Proteomes" id="UP000198825">
    <property type="component" value="Chromosome I"/>
</dbReference>
<feature type="compositionally biased region" description="Low complexity" evidence="1">
    <location>
        <begin position="210"/>
        <end position="240"/>
    </location>
</feature>
<dbReference type="RefSeq" id="WP_091073773.1">
    <property type="nucleotide sequence ID" value="NZ_LT629799.1"/>
</dbReference>
<dbReference type="InterPro" id="IPR013785">
    <property type="entry name" value="Aldolase_TIM"/>
</dbReference>
<dbReference type="InterPro" id="IPR011060">
    <property type="entry name" value="RibuloseP-bd_barrel"/>
</dbReference>
<dbReference type="STRING" id="546874.SAMN04488544_1343"/>
<reference evidence="3" key="1">
    <citation type="submission" date="2016-10" db="EMBL/GenBank/DDBJ databases">
        <authorList>
            <person name="Varghese N."/>
            <person name="Submissions S."/>
        </authorList>
    </citation>
    <scope>NUCLEOTIDE SEQUENCE [LARGE SCALE GENOMIC DNA]</scope>
    <source>
        <strain evidence="3">DSM 21743</strain>
    </source>
</reference>
<organism evidence="2 3">
    <name type="scientific">Microlunatus sagamiharensis</name>
    <dbReference type="NCBI Taxonomy" id="546874"/>
    <lineage>
        <taxon>Bacteria</taxon>
        <taxon>Bacillati</taxon>
        <taxon>Actinomycetota</taxon>
        <taxon>Actinomycetes</taxon>
        <taxon>Propionibacteriales</taxon>
        <taxon>Propionibacteriaceae</taxon>
        <taxon>Microlunatus</taxon>
    </lineage>
</organism>
<keyword evidence="3" id="KW-1185">Reference proteome</keyword>
<evidence type="ECO:0000256" key="1">
    <source>
        <dbReference type="SAM" id="MobiDB-lite"/>
    </source>
</evidence>
<protein>
    <submittedName>
        <fullName evidence="2">Pentose-5-phosphate-3-epimerase</fullName>
    </submittedName>
</protein>
<feature type="region of interest" description="Disordered" evidence="1">
    <location>
        <begin position="210"/>
        <end position="246"/>
    </location>
</feature>
<dbReference type="SUPFAM" id="SSF51366">
    <property type="entry name" value="Ribulose-phoshate binding barrel"/>
    <property type="match status" value="1"/>
</dbReference>
<evidence type="ECO:0000313" key="3">
    <source>
        <dbReference type="Proteomes" id="UP000198825"/>
    </source>
</evidence>
<dbReference type="Gene3D" id="3.20.20.70">
    <property type="entry name" value="Aldolase class I"/>
    <property type="match status" value="1"/>
</dbReference>
<proteinExistence type="predicted"/>
<dbReference type="EMBL" id="LT629799">
    <property type="protein sequence ID" value="SDU87819.1"/>
    <property type="molecule type" value="Genomic_DNA"/>
</dbReference>
<gene>
    <name evidence="2" type="ORF">SAMN04488544_1343</name>
</gene>
<dbReference type="OrthoDB" id="4461040at2"/>
<dbReference type="AlphaFoldDB" id="A0A1H2M3S8"/>
<accession>A0A1H2M3S8</accession>
<evidence type="ECO:0000313" key="2">
    <source>
        <dbReference type="EMBL" id="SDU87819.1"/>
    </source>
</evidence>
<sequence length="246" mass="25672">MSVVLQPWHRDLGSHAVSGSLYAVDPGERLEAARLLHEAGCRVHVDVIVGPGGHQGVTWAELYAVRALLPEARLDLHLIVLHDGPDPDAPLAVRAGHDLALATLATAAPQIAAQRPALDALRRTGVRLLEEVAPTLAGPREPLAGLDGALLMLVPPGTRQAADASLVGKVETLARTLPVAVDGGVTPELAHRCRRGGAEFVVSGRSLLSHAPSTAAPTAPPRTTGTTPDRTTSDRSTVSTTERRTA</sequence>